<reference evidence="2" key="1">
    <citation type="submission" date="2024-05" db="EMBL/GenBank/DDBJ databases">
        <title>Isolation and characterization of Sporomusa carbonis sp. nov., a carboxydotrophic hydrogenogen in the genus of Sporomusa isolated from a charcoal burning pile.</title>
        <authorList>
            <person name="Boeer T."/>
            <person name="Rosenbaum F."/>
            <person name="Eysell L."/>
            <person name="Mueller V."/>
            <person name="Daniel R."/>
            <person name="Poehlein A."/>
        </authorList>
    </citation>
    <scope>NUCLEOTIDE SEQUENCE [LARGE SCALE GENOMIC DNA]</scope>
    <source>
        <strain evidence="2">DSM 10669</strain>
    </source>
</reference>
<dbReference type="InterPro" id="IPR041414">
    <property type="entry name" value="Raco-like_middle"/>
</dbReference>
<dbReference type="CDD" id="cd00207">
    <property type="entry name" value="fer2"/>
    <property type="match status" value="1"/>
</dbReference>
<dbReference type="Gene3D" id="3.30.420.480">
    <property type="entry name" value="Domain of unknown function (DUF4445)"/>
    <property type="match status" value="1"/>
</dbReference>
<dbReference type="Gene3D" id="3.10.20.30">
    <property type="match status" value="1"/>
</dbReference>
<organism evidence="2 3">
    <name type="scientific">Sporomusa silvacetica DSM 10669</name>
    <dbReference type="NCBI Taxonomy" id="1123289"/>
    <lineage>
        <taxon>Bacteria</taxon>
        <taxon>Bacillati</taxon>
        <taxon>Bacillota</taxon>
        <taxon>Negativicutes</taxon>
        <taxon>Selenomonadales</taxon>
        <taxon>Sporomusaceae</taxon>
        <taxon>Sporomusa</taxon>
    </lineage>
</organism>
<dbReference type="InterPro" id="IPR052911">
    <property type="entry name" value="Corrinoid_activation_enz"/>
</dbReference>
<evidence type="ECO:0000313" key="2">
    <source>
        <dbReference type="EMBL" id="XFO64912.1"/>
    </source>
</evidence>
<protein>
    <submittedName>
        <fullName evidence="2">Na(+)-translocating NADH-quinone reductase subunit F</fullName>
    </submittedName>
</protein>
<dbReference type="InterPro" id="IPR027980">
    <property type="entry name" value="RACo_C"/>
</dbReference>
<dbReference type="PANTHER" id="PTHR42895">
    <property type="entry name" value="IRON-SULFUR CLUSTER-BINDING PROTEIN-RELATED"/>
    <property type="match status" value="1"/>
</dbReference>
<dbReference type="EMBL" id="CP155573">
    <property type="protein sequence ID" value="XFO64912.1"/>
    <property type="molecule type" value="Genomic_DNA"/>
</dbReference>
<dbReference type="Pfam" id="PF00111">
    <property type="entry name" value="Fer2"/>
    <property type="match status" value="1"/>
</dbReference>
<accession>A0ABZ3IGV6</accession>
<dbReference type="Proteomes" id="UP000216752">
    <property type="component" value="Chromosome"/>
</dbReference>
<evidence type="ECO:0000313" key="3">
    <source>
        <dbReference type="Proteomes" id="UP000216752"/>
    </source>
</evidence>
<dbReference type="PANTHER" id="PTHR42895:SF2">
    <property type="entry name" value="IRON-SULFUR CLUSTER PROTEIN"/>
    <property type="match status" value="1"/>
</dbReference>
<dbReference type="InterPro" id="IPR001041">
    <property type="entry name" value="2Fe-2S_ferredoxin-type"/>
</dbReference>
<feature type="domain" description="2Fe-2S ferredoxin-type" evidence="1">
    <location>
        <begin position="5"/>
        <end position="95"/>
    </location>
</feature>
<evidence type="ECO:0000259" key="1">
    <source>
        <dbReference type="PROSITE" id="PS51085"/>
    </source>
</evidence>
<dbReference type="SUPFAM" id="SSF54292">
    <property type="entry name" value="2Fe-2S ferredoxin-like"/>
    <property type="match status" value="1"/>
</dbReference>
<sequence>MVSLYEITFLPKKQTITVAQGTTLLQAMRTAGMIVETPCDGRGTCKKCQVKATGDLTAPTEIETTSLGKLLADGIRLACQAKVAGSVQVELLSEQTNSFVTLEEGQSMQWPLDPPVYKIIPEKIGAEHEQRELDLGLVPLFPDKYPGLLQEIAANHETGSNDQAAVVKNGKLLDWQFQPERICYGIALDIGTTSVVAELFDLASGKTMGVASCLNPQTEFGGDVLTRISFAAKQAGGTQLLQKKIIGEINRLIEQLTTAKQLDSQDIYEVVVAGNTTMQHLLLGVLPSSLAHAPYWPVFIQQVEVSPSTLGITISKQGVVTVLPSAAAFVGADIVAGLLAVGLHHYPKTALFIDIGTNGEIVLCKNGSLVGTSSAAGPALEGMNITCGCRAENGAIEAVAIASDGTVDLQVISDGLSTGICGSGLIDLVSELVRCGVITSNGRFATPEKILPALAARLVTIDGRQVFVISKERKVFLSQKDIRQVQLAKGAITAAINLLLQEVGISFEELDEVLVAGAFGFHLQPASLVGIGLLPRFCQNKIRFVGNTAKEGAKAVLLNRNASAEVQQIGQTIKIVELSLQPEFQDCFVKSLAFPA</sequence>
<dbReference type="Pfam" id="PF14574">
    <property type="entry name" value="RACo_C_ter"/>
    <property type="match status" value="1"/>
</dbReference>
<keyword evidence="3" id="KW-1185">Reference proteome</keyword>
<dbReference type="InterPro" id="IPR036010">
    <property type="entry name" value="2Fe-2S_ferredoxin-like_sf"/>
</dbReference>
<dbReference type="InterPro" id="IPR012675">
    <property type="entry name" value="Beta-grasp_dom_sf"/>
</dbReference>
<dbReference type="Pfam" id="PF17651">
    <property type="entry name" value="Raco_middle"/>
    <property type="match status" value="1"/>
</dbReference>
<dbReference type="InterPro" id="IPR042259">
    <property type="entry name" value="Raco-like_middle_sf"/>
</dbReference>
<name>A0ABZ3IGV6_9FIRM</name>
<gene>
    <name evidence="2" type="primary">nqrF_3</name>
    <name evidence="2" type="ORF">SPSIL_010210</name>
</gene>
<dbReference type="RefSeq" id="WP_094603538.1">
    <property type="nucleotide sequence ID" value="NZ_CP155573.1"/>
</dbReference>
<dbReference type="PROSITE" id="PS51085">
    <property type="entry name" value="2FE2S_FER_2"/>
    <property type="match status" value="1"/>
</dbReference>
<proteinExistence type="predicted"/>